<comment type="caution">
    <text evidence="4">The sequence shown here is derived from an EMBL/GenBank/DDBJ whole genome shotgun (WGS) entry which is preliminary data.</text>
</comment>
<dbReference type="Gene3D" id="3.90.550.10">
    <property type="entry name" value="Spore Coat Polysaccharide Biosynthesis Protein SpsA, Chain A"/>
    <property type="match status" value="1"/>
</dbReference>
<accession>A0A2S9T6K4</accession>
<dbReference type="InterPro" id="IPR001173">
    <property type="entry name" value="Glyco_trans_2-like"/>
</dbReference>
<keyword evidence="2" id="KW-0808">Transferase</keyword>
<sequence length="444" mass="52489">MVNSLVSIIIPIYNSDKYLKRCLDSVVSQSLKEIEIICIDDCSSDKSIKIVEDFTKSDERIKLFKNKRNRGVSFCRNYGIKIANSEYIGFVDSDDSINISMYKTMYELAKKDDSCMVICNFRVIDKFGIKEFKTFSKNQTKEFLFQKILSKELMPHPWNKIYKKELFIKNKIKYLENRVYEDAEATHKLVYYADKIAICEDILYNYYINSNSITTSFDYKKIDDIFYVLKSTKKFLKSEKIFEIYNKEYLSMIKILIKNVLYHLAHQKTSMKFKLENLNYLWKNINQYEDIKFIPYSIMLFFLYEACLMLKDNKKYLDSFSRNIDVDKYKIENIKNLVYEELGLCYNIINQIKNKNMSKIYLYGAGDIAKKLIPGIEKLNIEILEIIDSNAQNGDSLLGYKVNKFENINFQSNTIVVASEASAYEITEFLENQKKDFHIINFYS</sequence>
<proteinExistence type="predicted"/>
<evidence type="ECO:0000259" key="3">
    <source>
        <dbReference type="Pfam" id="PF00535"/>
    </source>
</evidence>
<evidence type="ECO:0000313" key="5">
    <source>
        <dbReference type="Proteomes" id="UP000238281"/>
    </source>
</evidence>
<dbReference type="Pfam" id="PF00535">
    <property type="entry name" value="Glycos_transf_2"/>
    <property type="match status" value="1"/>
</dbReference>
<dbReference type="AlphaFoldDB" id="A0A2S9T6K4"/>
<evidence type="ECO:0000256" key="2">
    <source>
        <dbReference type="ARBA" id="ARBA00022679"/>
    </source>
</evidence>
<protein>
    <recommendedName>
        <fullName evidence="3">Glycosyltransferase 2-like domain-containing protein</fullName>
    </recommendedName>
</protein>
<dbReference type="RefSeq" id="WP_105915369.1">
    <property type="nucleotide sequence ID" value="NZ_NXGE01000003.1"/>
</dbReference>
<dbReference type="GO" id="GO:0016758">
    <property type="term" value="F:hexosyltransferase activity"/>
    <property type="evidence" value="ECO:0007669"/>
    <property type="project" value="UniProtKB-ARBA"/>
</dbReference>
<dbReference type="InterPro" id="IPR029044">
    <property type="entry name" value="Nucleotide-diphossugar_trans"/>
</dbReference>
<dbReference type="SUPFAM" id="SSF53448">
    <property type="entry name" value="Nucleotide-diphospho-sugar transferases"/>
    <property type="match status" value="1"/>
</dbReference>
<name>A0A2S9T6K4_9BACT</name>
<evidence type="ECO:0000256" key="1">
    <source>
        <dbReference type="ARBA" id="ARBA00022676"/>
    </source>
</evidence>
<dbReference type="EMBL" id="NXGE01000003">
    <property type="protein sequence ID" value="PRM94464.1"/>
    <property type="molecule type" value="Genomic_DNA"/>
</dbReference>
<keyword evidence="1" id="KW-0328">Glycosyltransferase</keyword>
<dbReference type="PANTHER" id="PTHR22916">
    <property type="entry name" value="GLYCOSYLTRANSFERASE"/>
    <property type="match status" value="1"/>
</dbReference>
<organism evidence="4 5">
    <name type="scientific">Aliarcobacter cryaerophilus</name>
    <dbReference type="NCBI Taxonomy" id="28198"/>
    <lineage>
        <taxon>Bacteria</taxon>
        <taxon>Pseudomonadati</taxon>
        <taxon>Campylobacterota</taxon>
        <taxon>Epsilonproteobacteria</taxon>
        <taxon>Campylobacterales</taxon>
        <taxon>Arcobacteraceae</taxon>
        <taxon>Aliarcobacter</taxon>
    </lineage>
</organism>
<dbReference type="PANTHER" id="PTHR22916:SF51">
    <property type="entry name" value="GLYCOSYLTRANSFERASE EPSH-RELATED"/>
    <property type="match status" value="1"/>
</dbReference>
<feature type="domain" description="Glycosyltransferase 2-like" evidence="3">
    <location>
        <begin position="7"/>
        <end position="167"/>
    </location>
</feature>
<dbReference type="CDD" id="cd00761">
    <property type="entry name" value="Glyco_tranf_GTA_type"/>
    <property type="match status" value="1"/>
</dbReference>
<reference evidence="4 5" key="1">
    <citation type="submission" date="2017-09" db="EMBL/GenBank/DDBJ databases">
        <title>Reassesment of A. cryaerophilus.</title>
        <authorList>
            <person name="Perez-Cataluna A."/>
            <person name="Collado L."/>
            <person name="Salgado O."/>
            <person name="Lefinanco V."/>
            <person name="Figueras M.J."/>
        </authorList>
    </citation>
    <scope>NUCLEOTIDE SEQUENCE [LARGE SCALE GENOMIC DNA]</scope>
    <source>
        <strain evidence="4 5">LMG 10210</strain>
    </source>
</reference>
<gene>
    <name evidence="4" type="ORF">CJ673_06125</name>
</gene>
<evidence type="ECO:0000313" key="4">
    <source>
        <dbReference type="EMBL" id="PRM94464.1"/>
    </source>
</evidence>
<dbReference type="Proteomes" id="UP000238281">
    <property type="component" value="Unassembled WGS sequence"/>
</dbReference>